<dbReference type="RefSeq" id="WP_201309523.1">
    <property type="nucleotide sequence ID" value="NZ_BLYI01000002.1"/>
</dbReference>
<dbReference type="PROSITE" id="PS50234">
    <property type="entry name" value="VWFA"/>
    <property type="match status" value="1"/>
</dbReference>
<dbReference type="InterPro" id="IPR054528">
    <property type="entry name" value="TcaA_5th"/>
</dbReference>
<evidence type="ECO:0000313" key="3">
    <source>
        <dbReference type="EMBL" id="GFO83706.1"/>
    </source>
</evidence>
<accession>A0A916VBK8</accession>
<dbReference type="SMART" id="SM00327">
    <property type="entry name" value="VWA"/>
    <property type="match status" value="1"/>
</dbReference>
<dbReference type="Pfam" id="PF00092">
    <property type="entry name" value="VWA"/>
    <property type="match status" value="1"/>
</dbReference>
<keyword evidence="1" id="KW-0175">Coiled coil</keyword>
<reference evidence="3" key="1">
    <citation type="submission" date="2020-06" db="EMBL/GenBank/DDBJ databases">
        <title>Characterization of fructooligosaccharide metabolism and fructooligosaccharide-degrading enzymes in human commensal butyrate producers.</title>
        <authorList>
            <person name="Tanno H."/>
            <person name="Fujii T."/>
            <person name="Hirano K."/>
            <person name="Maeno S."/>
            <person name="Tonozuka T."/>
            <person name="Sakamoto M."/>
            <person name="Ohkuma M."/>
            <person name="Tochio T."/>
            <person name="Endo A."/>
        </authorList>
    </citation>
    <scope>NUCLEOTIDE SEQUENCE</scope>
    <source>
        <strain evidence="3">JCM 17466</strain>
    </source>
</reference>
<dbReference type="EMBL" id="BLYI01000002">
    <property type="protein sequence ID" value="GFO83706.1"/>
    <property type="molecule type" value="Genomic_DNA"/>
</dbReference>
<evidence type="ECO:0000256" key="1">
    <source>
        <dbReference type="SAM" id="Coils"/>
    </source>
</evidence>
<dbReference type="AlphaFoldDB" id="A0A916VBK8"/>
<dbReference type="SUPFAM" id="SSF53300">
    <property type="entry name" value="vWA-like"/>
    <property type="match status" value="1"/>
</dbReference>
<dbReference type="Pfam" id="PF22819">
    <property type="entry name" value="TcaA_5th"/>
    <property type="match status" value="1"/>
</dbReference>
<dbReference type="InterPro" id="IPR002035">
    <property type="entry name" value="VWF_A"/>
</dbReference>
<dbReference type="InterPro" id="IPR036465">
    <property type="entry name" value="vWFA_dom_sf"/>
</dbReference>
<gene>
    <name evidence="3" type="ORF">ANBU17_00530</name>
</gene>
<sequence>MKKTRSKIIIIVCILIAAVIGVFFFRNASQIRAAEKDLEESQTRFGKCYLYDHEDEYNRLVGQCQSAINQKDLNAAKKAQTELDDLEKEVVAENKEKADAYFKELKESDTSKAYDSELKKIDSYENELESCIQKNDFKSADDVKKEWQKLLAEIQIEYDNLDIQVVQVDTSDYPKVKIYLDIRDKTTDEVPSGLKKGYFCLEEKTGSSEFERKTITDAAQLDQKEALNINMVADVSASMNGTPLTKAKSIMNNFLDSVQFNIGDKVELTTFSTGVQQAVEFTDDKTAISQKISGLTTDNMTSLYDALFAAVNTTAVQDGAKCVVAFTDGKDNYSQCSASDVIEVAKKYKIPVFIIGIGSTINTSELQRIGTETNGFYRNINSIDNMADIYQEIYRQQKEMYMVEYNTEGQNKSTSRQIMIEYQDRKIGGKEYSSYDPDTLMSATGSTTGLSEPEKVMHEYLNGFVKAINEHNFSYIEKYLVKGGAVYNETKDYIKKDIKEELLSCSFLDVSYPTSDSCIVHMQETYKIQNTKEPLHMRTIESYYKLLKQSDGSWKIDSYPQSMKVVKKIKY</sequence>
<name>A0A916VBK8_9FIRM</name>
<organism evidence="3 4">
    <name type="scientific">Anaerostipes butyraticus</name>
    <dbReference type="NCBI Taxonomy" id="645466"/>
    <lineage>
        <taxon>Bacteria</taxon>
        <taxon>Bacillati</taxon>
        <taxon>Bacillota</taxon>
        <taxon>Clostridia</taxon>
        <taxon>Lachnospirales</taxon>
        <taxon>Lachnospiraceae</taxon>
        <taxon>Anaerostipes</taxon>
    </lineage>
</organism>
<protein>
    <recommendedName>
        <fullName evidence="2">VWFA domain-containing protein</fullName>
    </recommendedName>
</protein>
<dbReference type="Proteomes" id="UP000613208">
    <property type="component" value="Unassembled WGS sequence"/>
</dbReference>
<proteinExistence type="predicted"/>
<dbReference type="CDD" id="cd00198">
    <property type="entry name" value="vWFA"/>
    <property type="match status" value="1"/>
</dbReference>
<feature type="domain" description="VWFA" evidence="2">
    <location>
        <begin position="228"/>
        <end position="393"/>
    </location>
</feature>
<evidence type="ECO:0000259" key="2">
    <source>
        <dbReference type="PROSITE" id="PS50234"/>
    </source>
</evidence>
<evidence type="ECO:0000313" key="4">
    <source>
        <dbReference type="Proteomes" id="UP000613208"/>
    </source>
</evidence>
<feature type="coiled-coil region" evidence="1">
    <location>
        <begin position="69"/>
        <end position="164"/>
    </location>
</feature>
<dbReference type="Gene3D" id="3.40.50.410">
    <property type="entry name" value="von Willebrand factor, type A domain"/>
    <property type="match status" value="1"/>
</dbReference>
<comment type="caution">
    <text evidence="3">The sequence shown here is derived from an EMBL/GenBank/DDBJ whole genome shotgun (WGS) entry which is preliminary data.</text>
</comment>
<keyword evidence="4" id="KW-1185">Reference proteome</keyword>